<dbReference type="EMBL" id="CP019893">
    <property type="protein sequence ID" value="ARS89112.1"/>
    <property type="molecule type" value="Genomic_DNA"/>
</dbReference>
<name>A0A2Z2HQA6_9EURY</name>
<protein>
    <submittedName>
        <fullName evidence="2">Uncharacterized protein</fullName>
    </submittedName>
</protein>
<dbReference type="AlphaFoldDB" id="A0A2Z2HQA6"/>
<evidence type="ECO:0000313" key="2">
    <source>
        <dbReference type="EMBL" id="ARS89112.1"/>
    </source>
</evidence>
<feature type="region of interest" description="Disordered" evidence="1">
    <location>
        <begin position="1"/>
        <end position="82"/>
    </location>
</feature>
<evidence type="ECO:0000256" key="1">
    <source>
        <dbReference type="SAM" id="MobiDB-lite"/>
    </source>
</evidence>
<gene>
    <name evidence="2" type="ORF">B1756_04620</name>
</gene>
<dbReference type="KEGG" id="naj:B1756_04620"/>
<dbReference type="Proteomes" id="UP000250088">
    <property type="component" value="Chromosome"/>
</dbReference>
<sequence>MAEDDADRANEVEAEREAEIGEELERIDRDRDEVSEGDSDLGTQNAPREDAEEIEELEDAEATDEELEDIPEDVDDVEGIDE</sequence>
<evidence type="ECO:0000313" key="3">
    <source>
        <dbReference type="Proteomes" id="UP000250088"/>
    </source>
</evidence>
<accession>A0A2Z2HQA6</accession>
<organism evidence="2 3">
    <name type="scientific">Natrarchaeobaculum aegyptiacum</name>
    <dbReference type="NCBI Taxonomy" id="745377"/>
    <lineage>
        <taxon>Archaea</taxon>
        <taxon>Methanobacteriati</taxon>
        <taxon>Methanobacteriota</taxon>
        <taxon>Stenosarchaea group</taxon>
        <taxon>Halobacteria</taxon>
        <taxon>Halobacteriales</taxon>
        <taxon>Natrialbaceae</taxon>
        <taxon>Natrarchaeobaculum</taxon>
    </lineage>
</organism>
<proteinExistence type="predicted"/>
<keyword evidence="3" id="KW-1185">Reference proteome</keyword>
<dbReference type="RefSeq" id="WP_086887491.1">
    <property type="nucleotide sequence ID" value="NZ_CP019893.1"/>
</dbReference>
<reference evidence="3" key="1">
    <citation type="submission" date="2017-02" db="EMBL/GenBank/DDBJ databases">
        <title>Natronthermophilus aegyptiacus gen. nov.,sp. nov., an aerobic, extremely halophilic alkalithermophilic archaeon isolated from the athalassohaline Wadi An Natrun, Egypt.</title>
        <authorList>
            <person name="Zhao B."/>
        </authorList>
    </citation>
    <scope>NUCLEOTIDE SEQUENCE [LARGE SCALE GENOMIC DNA]</scope>
    <source>
        <strain evidence="3">JW/NM-HA 15</strain>
    </source>
</reference>
<feature type="compositionally biased region" description="Basic and acidic residues" evidence="1">
    <location>
        <begin position="7"/>
        <end position="34"/>
    </location>
</feature>
<feature type="compositionally biased region" description="Acidic residues" evidence="1">
    <location>
        <begin position="50"/>
        <end position="82"/>
    </location>
</feature>
<dbReference type="GeneID" id="32893335"/>